<dbReference type="SUPFAM" id="SSF52540">
    <property type="entry name" value="P-loop containing nucleoside triphosphate hydrolases"/>
    <property type="match status" value="1"/>
</dbReference>
<proteinExistence type="predicted"/>
<feature type="domain" description="Novel STAND NTPase 1" evidence="1">
    <location>
        <begin position="27"/>
        <end position="168"/>
    </location>
</feature>
<organism evidence="2 3">
    <name type="scientific">Mycena albidolilacea</name>
    <dbReference type="NCBI Taxonomy" id="1033008"/>
    <lineage>
        <taxon>Eukaryota</taxon>
        <taxon>Fungi</taxon>
        <taxon>Dikarya</taxon>
        <taxon>Basidiomycota</taxon>
        <taxon>Agaricomycotina</taxon>
        <taxon>Agaricomycetes</taxon>
        <taxon>Agaricomycetidae</taxon>
        <taxon>Agaricales</taxon>
        <taxon>Marasmiineae</taxon>
        <taxon>Mycenaceae</taxon>
        <taxon>Mycena</taxon>
    </lineage>
</organism>
<dbReference type="PANTHER" id="PTHR47691">
    <property type="entry name" value="REGULATOR-RELATED"/>
    <property type="match status" value="1"/>
</dbReference>
<dbReference type="PRINTS" id="PR00364">
    <property type="entry name" value="DISEASERSIST"/>
</dbReference>
<dbReference type="Proteomes" id="UP001218218">
    <property type="component" value="Unassembled WGS sequence"/>
</dbReference>
<keyword evidence="3" id="KW-1185">Reference proteome</keyword>
<dbReference type="InterPro" id="IPR027417">
    <property type="entry name" value="P-loop_NTPase"/>
</dbReference>
<keyword evidence="2" id="KW-0378">Hydrolase</keyword>
<dbReference type="GO" id="GO:0016787">
    <property type="term" value="F:hydrolase activity"/>
    <property type="evidence" value="ECO:0007669"/>
    <property type="project" value="UniProtKB-KW"/>
</dbReference>
<dbReference type="AlphaFoldDB" id="A0AAD6ZN10"/>
<reference evidence="2" key="1">
    <citation type="submission" date="2023-03" db="EMBL/GenBank/DDBJ databases">
        <title>Massive genome expansion in bonnet fungi (Mycena s.s.) driven by repeated elements and novel gene families across ecological guilds.</title>
        <authorList>
            <consortium name="Lawrence Berkeley National Laboratory"/>
            <person name="Harder C.B."/>
            <person name="Miyauchi S."/>
            <person name="Viragh M."/>
            <person name="Kuo A."/>
            <person name="Thoen E."/>
            <person name="Andreopoulos B."/>
            <person name="Lu D."/>
            <person name="Skrede I."/>
            <person name="Drula E."/>
            <person name="Henrissat B."/>
            <person name="Morin E."/>
            <person name="Kohler A."/>
            <person name="Barry K."/>
            <person name="LaButti K."/>
            <person name="Morin E."/>
            <person name="Salamov A."/>
            <person name="Lipzen A."/>
            <person name="Mereny Z."/>
            <person name="Hegedus B."/>
            <person name="Baldrian P."/>
            <person name="Stursova M."/>
            <person name="Weitz H."/>
            <person name="Taylor A."/>
            <person name="Grigoriev I.V."/>
            <person name="Nagy L.G."/>
            <person name="Martin F."/>
            <person name="Kauserud H."/>
        </authorList>
    </citation>
    <scope>NUCLEOTIDE SEQUENCE</scope>
    <source>
        <strain evidence="2">CBHHK002</strain>
    </source>
</reference>
<comment type="caution">
    <text evidence="2">The sequence shown here is derived from an EMBL/GenBank/DDBJ whole genome shotgun (WGS) entry which is preliminary data.</text>
</comment>
<sequence length="420" mass="46050">LNTIPSVEGDISSLHGSSNSLSLLPSKPQIFHGRESELEAIIHIFHQRSPPRIAILGPGGIGKTSLARAALHHPEIRAKYSQCFFIAAEKTTSSIDLISLIGTHLGLKPQKDLTKSIIQYFSNNSSCLLVVDNLETPWEPIQSRSGIEEFISLLTDISHLALIVTLRGAERPAKVQWSHPLLAPLKPLTPAAAHQTFVDIADDIHDEGDIEQLLVLTDNLPLAVNLVAHLVNYESCPVVISRWENERTSMLSGGHDRISSLDISILLSVSSPRMLACPGAKDLLSLLSILPNGLSNVELLQSNLPIPNVLTCRATLLGTSLAYNSENDRLRALVPIQQYMQDTYPPFPSLVEPLRIYFCQLLELYRAYIGVLAGATVLDRITLNTGNIESVLHLGLQKSSPALTETIQCTLSFNRLRRST</sequence>
<gene>
    <name evidence="2" type="ORF">DFH08DRAFT_1023406</name>
</gene>
<name>A0AAD6ZN10_9AGAR</name>
<accession>A0AAD6ZN10</accession>
<evidence type="ECO:0000259" key="1">
    <source>
        <dbReference type="Pfam" id="PF20703"/>
    </source>
</evidence>
<dbReference type="PANTHER" id="PTHR47691:SF3">
    <property type="entry name" value="HTH-TYPE TRANSCRIPTIONAL REGULATOR RV0890C-RELATED"/>
    <property type="match status" value="1"/>
</dbReference>
<protein>
    <submittedName>
        <fullName evidence="2">P-loop containing nucleoside triphosphate hydrolase protein</fullName>
    </submittedName>
</protein>
<feature type="non-terminal residue" evidence="2">
    <location>
        <position position="420"/>
    </location>
</feature>
<feature type="non-terminal residue" evidence="2">
    <location>
        <position position="1"/>
    </location>
</feature>
<dbReference type="InterPro" id="IPR049052">
    <property type="entry name" value="nSTAND1"/>
</dbReference>
<evidence type="ECO:0000313" key="3">
    <source>
        <dbReference type="Proteomes" id="UP001218218"/>
    </source>
</evidence>
<dbReference type="Pfam" id="PF20703">
    <property type="entry name" value="nSTAND1"/>
    <property type="match status" value="1"/>
</dbReference>
<dbReference type="Gene3D" id="3.40.50.300">
    <property type="entry name" value="P-loop containing nucleotide triphosphate hydrolases"/>
    <property type="match status" value="1"/>
</dbReference>
<evidence type="ECO:0000313" key="2">
    <source>
        <dbReference type="EMBL" id="KAJ7328872.1"/>
    </source>
</evidence>
<dbReference type="EMBL" id="JARIHO010000038">
    <property type="protein sequence ID" value="KAJ7328872.1"/>
    <property type="molecule type" value="Genomic_DNA"/>
</dbReference>